<keyword evidence="1" id="KW-0732">Signal</keyword>
<organism evidence="2">
    <name type="scientific">Mytilus galloprovincialis</name>
    <name type="common">Mediterranean mussel</name>
    <dbReference type="NCBI Taxonomy" id="29158"/>
    <lineage>
        <taxon>Eukaryota</taxon>
        <taxon>Metazoa</taxon>
        <taxon>Spiralia</taxon>
        <taxon>Lophotrochozoa</taxon>
        <taxon>Mollusca</taxon>
        <taxon>Bivalvia</taxon>
        <taxon>Autobranchia</taxon>
        <taxon>Pteriomorphia</taxon>
        <taxon>Mytilida</taxon>
        <taxon>Mytiloidea</taxon>
        <taxon>Mytilidae</taxon>
        <taxon>Mytilinae</taxon>
        <taxon>Mytilus</taxon>
    </lineage>
</organism>
<sequence length="154" mass="17349">MKLTTYLVAVLLLVFVEANMANEEMMSDDGLVHKLVKRGLPLPPGLKKWCKNEGENCWDFRCCSGLNCVDLTCKSCNQRKCKNTRDCCNDSSCIYGNCKPCNPRTCKINRDCCNESSCVSGNCKSCKQRTCKRSNDCCKGYNCSYKKCVQSKKD</sequence>
<proteinExistence type="evidence at transcript level"/>
<evidence type="ECO:0000256" key="1">
    <source>
        <dbReference type="SAM" id="SignalP"/>
    </source>
</evidence>
<feature type="signal peptide" evidence="1">
    <location>
        <begin position="1"/>
        <end position="18"/>
    </location>
</feature>
<dbReference type="EMBL" id="KR017769">
    <property type="protein sequence ID" value="AKK32407.1"/>
    <property type="molecule type" value="mRNA"/>
</dbReference>
<reference evidence="2" key="1">
    <citation type="journal article" date="2015" name="Genome Biol. Evol.">
        <title>Identification and Characterization of a Novel Family of Cysteine-Rich Peptides (MgCRP-I) from Mytilus galloprovincialis.</title>
        <authorList>
            <person name="Gerdol M."/>
            <person name="Puillandre N."/>
            <person name="De Moro G."/>
            <person name="Guarnaccia C."/>
            <person name="Lucafo M."/>
            <person name="Benincasa M."/>
            <person name="Zlatev V."/>
            <person name="Manfrin C."/>
            <person name="Torboli V."/>
            <person name="Giulianini P.G."/>
            <person name="Sava G."/>
            <person name="Venier P."/>
            <person name="Pallavicini A."/>
        </authorList>
    </citation>
    <scope>NUCLEOTIDE SEQUENCE</scope>
</reference>
<feature type="chain" id="PRO_5005451408" evidence="1">
    <location>
        <begin position="19"/>
        <end position="154"/>
    </location>
</feature>
<accession>A0A0K0NJZ7</accession>
<dbReference type="AlphaFoldDB" id="A0A0K0NJZ7"/>
<evidence type="ECO:0000313" key="2">
    <source>
        <dbReference type="EMBL" id="AKK32407.1"/>
    </source>
</evidence>
<protein>
    <submittedName>
        <fullName evidence="2">CRP-I14</fullName>
    </submittedName>
</protein>
<name>A0A0K0NJZ7_MYTGA</name>